<dbReference type="EMBL" id="JAEPRQ010000010">
    <property type="protein sequence ID" value="MBK4217911.1"/>
    <property type="molecule type" value="Genomic_DNA"/>
</dbReference>
<evidence type="ECO:0000256" key="1">
    <source>
        <dbReference type="ARBA" id="ARBA00004196"/>
    </source>
</evidence>
<evidence type="ECO:0000256" key="4">
    <source>
        <dbReference type="ARBA" id="ARBA00022496"/>
    </source>
</evidence>
<keyword evidence="4" id="KW-0410">Iron transport</keyword>
<keyword evidence="4" id="KW-0408">Iron</keyword>
<dbReference type="GO" id="GO:1901678">
    <property type="term" value="P:iron coordination entity transport"/>
    <property type="evidence" value="ECO:0007669"/>
    <property type="project" value="UniProtKB-ARBA"/>
</dbReference>
<name>A0A934SFF0_9RHOB</name>
<evidence type="ECO:0000256" key="5">
    <source>
        <dbReference type="ARBA" id="ARBA00022729"/>
    </source>
</evidence>
<reference evidence="8" key="1">
    <citation type="submission" date="2021-01" db="EMBL/GenBank/DDBJ databases">
        <title>Paracoccus amoyensis sp. nov., isolated from the surface seawater along the coast of Xiamen Island, China.</title>
        <authorList>
            <person name="Lyu L."/>
        </authorList>
    </citation>
    <scope>NUCLEOTIDE SEQUENCE</scope>
    <source>
        <strain evidence="8">MJ17</strain>
    </source>
</reference>
<keyword evidence="5 6" id="KW-0732">Signal</keyword>
<dbReference type="PANTHER" id="PTHR30532:SF25">
    <property type="entry name" value="IRON(III) DICITRATE-BINDING PERIPLASMIC PROTEIN"/>
    <property type="match status" value="1"/>
</dbReference>
<dbReference type="GO" id="GO:0030288">
    <property type="term" value="C:outer membrane-bounded periplasmic space"/>
    <property type="evidence" value="ECO:0007669"/>
    <property type="project" value="TreeGrafter"/>
</dbReference>
<protein>
    <submittedName>
        <fullName evidence="8">Iron-siderophore ABC transporter substrate-binding protein</fullName>
    </submittedName>
</protein>
<accession>A0A934SFF0</accession>
<comment type="subcellular location">
    <subcellularLocation>
        <location evidence="1">Cell envelope</location>
    </subcellularLocation>
</comment>
<keyword evidence="3" id="KW-0813">Transport</keyword>
<evidence type="ECO:0000256" key="6">
    <source>
        <dbReference type="SAM" id="SignalP"/>
    </source>
</evidence>
<dbReference type="AlphaFoldDB" id="A0A934SFF0"/>
<evidence type="ECO:0000256" key="3">
    <source>
        <dbReference type="ARBA" id="ARBA00022448"/>
    </source>
</evidence>
<gene>
    <name evidence="8" type="ORF">JJJ17_18415</name>
</gene>
<feature type="domain" description="Fe/B12 periplasmic-binding" evidence="7">
    <location>
        <begin position="43"/>
        <end position="304"/>
    </location>
</feature>
<dbReference type="PANTHER" id="PTHR30532">
    <property type="entry name" value="IRON III DICITRATE-BINDING PERIPLASMIC PROTEIN"/>
    <property type="match status" value="1"/>
</dbReference>
<comment type="similarity">
    <text evidence="2">Belongs to the bacterial solute-binding protein 8 family.</text>
</comment>
<comment type="caution">
    <text evidence="8">The sequence shown here is derived from an EMBL/GenBank/DDBJ whole genome shotgun (WGS) entry which is preliminary data.</text>
</comment>
<dbReference type="CDD" id="cd01146">
    <property type="entry name" value="FhuD"/>
    <property type="match status" value="1"/>
</dbReference>
<keyword evidence="9" id="KW-1185">Reference proteome</keyword>
<dbReference type="SUPFAM" id="SSF53807">
    <property type="entry name" value="Helical backbone' metal receptor"/>
    <property type="match status" value="1"/>
</dbReference>
<organism evidence="8 9">
    <name type="scientific">Paracoccus caeni</name>
    <dbReference type="NCBI Taxonomy" id="657651"/>
    <lineage>
        <taxon>Bacteria</taxon>
        <taxon>Pseudomonadati</taxon>
        <taxon>Pseudomonadota</taxon>
        <taxon>Alphaproteobacteria</taxon>
        <taxon>Rhodobacterales</taxon>
        <taxon>Paracoccaceae</taxon>
        <taxon>Paracoccus</taxon>
    </lineage>
</organism>
<dbReference type="PROSITE" id="PS50983">
    <property type="entry name" value="FE_B12_PBP"/>
    <property type="match status" value="1"/>
</dbReference>
<keyword evidence="4" id="KW-0406">Ion transport</keyword>
<dbReference type="Pfam" id="PF01497">
    <property type="entry name" value="Peripla_BP_2"/>
    <property type="match status" value="1"/>
</dbReference>
<evidence type="ECO:0000313" key="9">
    <source>
        <dbReference type="Proteomes" id="UP000640485"/>
    </source>
</evidence>
<feature type="chain" id="PRO_5037764220" evidence="6">
    <location>
        <begin position="20"/>
        <end position="304"/>
    </location>
</feature>
<dbReference type="InterPro" id="IPR051313">
    <property type="entry name" value="Bact_iron-sidero_bind"/>
</dbReference>
<proteinExistence type="inferred from homology"/>
<dbReference type="Proteomes" id="UP000640485">
    <property type="component" value="Unassembled WGS sequence"/>
</dbReference>
<evidence type="ECO:0000259" key="7">
    <source>
        <dbReference type="PROSITE" id="PS50983"/>
    </source>
</evidence>
<dbReference type="RefSeq" id="WP_200689104.1">
    <property type="nucleotide sequence ID" value="NZ_JAEPRQ010000010.1"/>
</dbReference>
<evidence type="ECO:0000256" key="2">
    <source>
        <dbReference type="ARBA" id="ARBA00008814"/>
    </source>
</evidence>
<feature type="signal peptide" evidence="6">
    <location>
        <begin position="1"/>
        <end position="19"/>
    </location>
</feature>
<evidence type="ECO:0000313" key="8">
    <source>
        <dbReference type="EMBL" id="MBK4217911.1"/>
    </source>
</evidence>
<dbReference type="Gene3D" id="3.40.50.1980">
    <property type="entry name" value="Nitrogenase molybdenum iron protein domain"/>
    <property type="match status" value="2"/>
</dbReference>
<sequence length="304" mass="33316">MRLIVSCCLWFFSASAVFANCDGRLISERIMGDPVCVPAEPQRIVVLDPLITLGMLMELDAQIAATSFIGIQDEPVRARAEGASIADIGHPIEPSFERILAMQPDLIIGASYLHEALYPMLSQLGPTLLIDHMPWKDHMRMMGEISGREAQAEELLAGYETRLAEVRAKVPSDLTVSVVRVAQEGFRVFLDGPAAYAPYAVLAEAGVKRTAYETTTDQEIVKRPDWEDIGQLTGDVLLYVVASGLETAPDDALTEETLANPLWQMLPAVANGRSHRIDRGTWMGFHGIASAHAVLDDIETFMLP</sequence>
<dbReference type="InterPro" id="IPR002491">
    <property type="entry name" value="ABC_transptr_periplasmic_BD"/>
</dbReference>